<dbReference type="EMBL" id="JBJKTR010000017">
    <property type="protein sequence ID" value="KAL3337838.1"/>
    <property type="molecule type" value="Genomic_DNA"/>
</dbReference>
<proteinExistence type="predicted"/>
<evidence type="ECO:0000313" key="3">
    <source>
        <dbReference type="Proteomes" id="UP001627284"/>
    </source>
</evidence>
<name>A0ABD2S0W6_9SOLN</name>
<dbReference type="Proteomes" id="UP001627284">
    <property type="component" value="Unassembled WGS sequence"/>
</dbReference>
<organism evidence="2 3">
    <name type="scientific">Solanum stoloniferum</name>
    <dbReference type="NCBI Taxonomy" id="62892"/>
    <lineage>
        <taxon>Eukaryota</taxon>
        <taxon>Viridiplantae</taxon>
        <taxon>Streptophyta</taxon>
        <taxon>Embryophyta</taxon>
        <taxon>Tracheophyta</taxon>
        <taxon>Spermatophyta</taxon>
        <taxon>Magnoliopsida</taxon>
        <taxon>eudicotyledons</taxon>
        <taxon>Gunneridae</taxon>
        <taxon>Pentapetalae</taxon>
        <taxon>asterids</taxon>
        <taxon>lamiids</taxon>
        <taxon>Solanales</taxon>
        <taxon>Solanaceae</taxon>
        <taxon>Solanoideae</taxon>
        <taxon>Solaneae</taxon>
        <taxon>Solanum</taxon>
    </lineage>
</organism>
<evidence type="ECO:0000313" key="2">
    <source>
        <dbReference type="EMBL" id="KAL3337838.1"/>
    </source>
</evidence>
<accession>A0ABD2S0W6</accession>
<feature type="compositionally biased region" description="Low complexity" evidence="1">
    <location>
        <begin position="25"/>
        <end position="37"/>
    </location>
</feature>
<protein>
    <submittedName>
        <fullName evidence="2">Uncharacterized protein</fullName>
    </submittedName>
</protein>
<keyword evidence="3" id="KW-1185">Reference proteome</keyword>
<gene>
    <name evidence="2" type="ORF">AABB24_030138</name>
</gene>
<feature type="region of interest" description="Disordered" evidence="1">
    <location>
        <begin position="1"/>
        <end position="42"/>
    </location>
</feature>
<sequence>PEPPAVQNSDETHKQNLSVQRKRNPSPASPARALSSPYEESSFPHNRTTFIVFPFRNCTKIVLIPAVQPYPLKGIRISNLKFTQFSSVSPLFFSFIFPYINPLLPHCSWLGKSKEKRVEKKNRVGNIDWRHWKETEKNSKKIAGKQQLYT</sequence>
<reference evidence="2 3" key="1">
    <citation type="submission" date="2024-05" db="EMBL/GenBank/DDBJ databases">
        <title>De novo assembly of an allotetraploid wild potato.</title>
        <authorList>
            <person name="Hosaka A.J."/>
        </authorList>
    </citation>
    <scope>NUCLEOTIDE SEQUENCE [LARGE SCALE GENOMIC DNA]</scope>
    <source>
        <tissue evidence="2">Young leaves</tissue>
    </source>
</reference>
<evidence type="ECO:0000256" key="1">
    <source>
        <dbReference type="SAM" id="MobiDB-lite"/>
    </source>
</evidence>
<feature type="non-terminal residue" evidence="2">
    <location>
        <position position="1"/>
    </location>
</feature>
<comment type="caution">
    <text evidence="2">The sequence shown here is derived from an EMBL/GenBank/DDBJ whole genome shotgun (WGS) entry which is preliminary data.</text>
</comment>
<dbReference type="AlphaFoldDB" id="A0ABD2S0W6"/>